<proteinExistence type="inferred from homology"/>
<dbReference type="PRINTS" id="PR00465">
    <property type="entry name" value="EP450IV"/>
</dbReference>
<evidence type="ECO:0000256" key="6">
    <source>
        <dbReference type="PIRSR" id="PIRSR602403-1"/>
    </source>
</evidence>
<dbReference type="EMBL" id="MU004387">
    <property type="protein sequence ID" value="KAF2653089.1"/>
    <property type="molecule type" value="Genomic_DNA"/>
</dbReference>
<dbReference type="GO" id="GO:0020037">
    <property type="term" value="F:heme binding"/>
    <property type="evidence" value="ECO:0007669"/>
    <property type="project" value="InterPro"/>
</dbReference>
<comment type="cofactor">
    <cofactor evidence="1 6">
        <name>heme</name>
        <dbReference type="ChEBI" id="CHEBI:30413"/>
    </cofactor>
</comment>
<keyword evidence="3 6" id="KW-0349">Heme</keyword>
<keyword evidence="7" id="KW-0732">Signal</keyword>
<comment type="similarity">
    <text evidence="2">Belongs to the cytochrome P450 family.</text>
</comment>
<dbReference type="Gene3D" id="1.10.630.10">
    <property type="entry name" value="Cytochrome P450"/>
    <property type="match status" value="1"/>
</dbReference>
<feature type="chain" id="PRO_5025455116" evidence="7">
    <location>
        <begin position="20"/>
        <end position="537"/>
    </location>
</feature>
<dbReference type="OrthoDB" id="3366823at2759"/>
<evidence type="ECO:0000313" key="8">
    <source>
        <dbReference type="EMBL" id="KAF2653089.1"/>
    </source>
</evidence>
<evidence type="ECO:0000256" key="5">
    <source>
        <dbReference type="ARBA" id="ARBA00023004"/>
    </source>
</evidence>
<dbReference type="GO" id="GO:0008395">
    <property type="term" value="F:steroid hydroxylase activity"/>
    <property type="evidence" value="ECO:0007669"/>
    <property type="project" value="TreeGrafter"/>
</dbReference>
<protein>
    <submittedName>
        <fullName evidence="8">Pfs, NACHT and ankyrin domain protein</fullName>
    </submittedName>
</protein>
<sequence length="537" mass="61159">MESLQLTISLLVSSLIVLAIRHHRSQITFHESKIYHDARHVPPTYPYIFPLLGSLPLAYLWDPKSFVLNSNNWFQARQPIRVKVPMSEFFVIQGAENIKAMFRNSAACTSIPFVKFAVERGFGLPARAVKLYDLDDSGGGHVPHPDSSVEARNRVDYRTHQSMSRFLIGEGGSPFWHRFADYATTGLCELHRRIGNGGEVQDDLMQLVGDEVMAPFLDAICGPHLLRLNPRFLEDFWEFDHHMPTLLKGIPRLFSLGAHACRTRALDAVKKWHNFARENYTAAALSSDGDDPFWGTKLFRERHAMFLDMDGFDRDAVASEDLGAIARNSISATSWTVYELFRDPELLRKIREETDSCVVTQSSGRIQFDIDRLLRLPLLQSVYAETLRLRMHFYLIRMPDKVDMAVKDWMIPRQKVIVTSTTAAHMDRKAWNTGFNNEHPVTKFWSERFLTSAAETGKSTFSVKEVEGSWIPYGGGPRQCPGRHFAKRQILLSTALIITLFDCDFLEPGLELGEDPRNFGMGVAQATRKVPVRLSRR</sequence>
<dbReference type="Proteomes" id="UP000799324">
    <property type="component" value="Unassembled WGS sequence"/>
</dbReference>
<accession>A0A6A6SZ95</accession>
<evidence type="ECO:0000256" key="1">
    <source>
        <dbReference type="ARBA" id="ARBA00001971"/>
    </source>
</evidence>
<dbReference type="CDD" id="cd11040">
    <property type="entry name" value="CYP7_CYP8-like"/>
    <property type="match status" value="1"/>
</dbReference>
<dbReference type="GO" id="GO:0005506">
    <property type="term" value="F:iron ion binding"/>
    <property type="evidence" value="ECO:0007669"/>
    <property type="project" value="InterPro"/>
</dbReference>
<dbReference type="InterPro" id="IPR002403">
    <property type="entry name" value="Cyt_P450_E_grp-IV"/>
</dbReference>
<organism evidence="8 9">
    <name type="scientific">Lophiostoma macrostomum CBS 122681</name>
    <dbReference type="NCBI Taxonomy" id="1314788"/>
    <lineage>
        <taxon>Eukaryota</taxon>
        <taxon>Fungi</taxon>
        <taxon>Dikarya</taxon>
        <taxon>Ascomycota</taxon>
        <taxon>Pezizomycotina</taxon>
        <taxon>Dothideomycetes</taxon>
        <taxon>Pleosporomycetidae</taxon>
        <taxon>Pleosporales</taxon>
        <taxon>Lophiostomataceae</taxon>
        <taxon>Lophiostoma</taxon>
    </lineage>
</organism>
<dbReference type="InterPro" id="IPR001128">
    <property type="entry name" value="Cyt_P450"/>
</dbReference>
<dbReference type="InterPro" id="IPR050529">
    <property type="entry name" value="CYP450_sterol_14alpha_dmase"/>
</dbReference>
<keyword evidence="5 6" id="KW-0408">Iron</keyword>
<evidence type="ECO:0000256" key="4">
    <source>
        <dbReference type="ARBA" id="ARBA00022723"/>
    </source>
</evidence>
<evidence type="ECO:0000313" key="9">
    <source>
        <dbReference type="Proteomes" id="UP000799324"/>
    </source>
</evidence>
<gene>
    <name evidence="8" type="ORF">K491DRAFT_634370</name>
</gene>
<evidence type="ECO:0000256" key="2">
    <source>
        <dbReference type="ARBA" id="ARBA00010617"/>
    </source>
</evidence>
<dbReference type="PANTHER" id="PTHR24304">
    <property type="entry name" value="CYTOCHROME P450 FAMILY 7"/>
    <property type="match status" value="1"/>
</dbReference>
<dbReference type="AlphaFoldDB" id="A0A6A6SZ95"/>
<name>A0A6A6SZ95_9PLEO</name>
<dbReference type="InterPro" id="IPR036396">
    <property type="entry name" value="Cyt_P450_sf"/>
</dbReference>
<evidence type="ECO:0000256" key="7">
    <source>
        <dbReference type="SAM" id="SignalP"/>
    </source>
</evidence>
<reference evidence="8" key="1">
    <citation type="journal article" date="2020" name="Stud. Mycol.">
        <title>101 Dothideomycetes genomes: a test case for predicting lifestyles and emergence of pathogens.</title>
        <authorList>
            <person name="Haridas S."/>
            <person name="Albert R."/>
            <person name="Binder M."/>
            <person name="Bloem J."/>
            <person name="Labutti K."/>
            <person name="Salamov A."/>
            <person name="Andreopoulos B."/>
            <person name="Baker S."/>
            <person name="Barry K."/>
            <person name="Bills G."/>
            <person name="Bluhm B."/>
            <person name="Cannon C."/>
            <person name="Castanera R."/>
            <person name="Culley D."/>
            <person name="Daum C."/>
            <person name="Ezra D."/>
            <person name="Gonzalez J."/>
            <person name="Henrissat B."/>
            <person name="Kuo A."/>
            <person name="Liang C."/>
            <person name="Lipzen A."/>
            <person name="Lutzoni F."/>
            <person name="Magnuson J."/>
            <person name="Mondo S."/>
            <person name="Nolan M."/>
            <person name="Ohm R."/>
            <person name="Pangilinan J."/>
            <person name="Park H.-J."/>
            <person name="Ramirez L."/>
            <person name="Alfaro M."/>
            <person name="Sun H."/>
            <person name="Tritt A."/>
            <person name="Yoshinaga Y."/>
            <person name="Zwiers L.-H."/>
            <person name="Turgeon B."/>
            <person name="Goodwin S."/>
            <person name="Spatafora J."/>
            <person name="Crous P."/>
            <person name="Grigoriev I."/>
        </authorList>
    </citation>
    <scope>NUCLEOTIDE SEQUENCE</scope>
    <source>
        <strain evidence="8">CBS 122681</strain>
    </source>
</reference>
<keyword evidence="4 6" id="KW-0479">Metal-binding</keyword>
<dbReference type="PANTHER" id="PTHR24304:SF2">
    <property type="entry name" value="24-HYDROXYCHOLESTEROL 7-ALPHA-HYDROXYLASE"/>
    <property type="match status" value="1"/>
</dbReference>
<evidence type="ECO:0000256" key="3">
    <source>
        <dbReference type="ARBA" id="ARBA00022617"/>
    </source>
</evidence>
<dbReference type="SUPFAM" id="SSF48264">
    <property type="entry name" value="Cytochrome P450"/>
    <property type="match status" value="1"/>
</dbReference>
<keyword evidence="9" id="KW-1185">Reference proteome</keyword>
<dbReference type="GO" id="GO:0016705">
    <property type="term" value="F:oxidoreductase activity, acting on paired donors, with incorporation or reduction of molecular oxygen"/>
    <property type="evidence" value="ECO:0007669"/>
    <property type="project" value="InterPro"/>
</dbReference>
<feature type="non-terminal residue" evidence="8">
    <location>
        <position position="537"/>
    </location>
</feature>
<dbReference type="Pfam" id="PF00067">
    <property type="entry name" value="p450"/>
    <property type="match status" value="1"/>
</dbReference>
<feature type="binding site" description="axial binding residue" evidence="6">
    <location>
        <position position="480"/>
    </location>
    <ligand>
        <name>heme</name>
        <dbReference type="ChEBI" id="CHEBI:30413"/>
    </ligand>
    <ligandPart>
        <name>Fe</name>
        <dbReference type="ChEBI" id="CHEBI:18248"/>
    </ligandPart>
</feature>
<feature type="signal peptide" evidence="7">
    <location>
        <begin position="1"/>
        <end position="19"/>
    </location>
</feature>